<dbReference type="RefSeq" id="WP_188394253.1">
    <property type="nucleotide sequence ID" value="NZ_BMCG01000001.1"/>
</dbReference>
<gene>
    <name evidence="1" type="ORF">GCM10007205_01340</name>
</gene>
<dbReference type="AlphaFoldDB" id="A0A8J2UM58"/>
<dbReference type="EMBL" id="BMCG01000001">
    <property type="protein sequence ID" value="GGB95815.1"/>
    <property type="molecule type" value="Genomic_DNA"/>
</dbReference>
<dbReference type="InterPro" id="IPR016181">
    <property type="entry name" value="Acyl_CoA_acyltransferase"/>
</dbReference>
<name>A0A8J2UM58_9BURK</name>
<evidence type="ECO:0000313" key="1">
    <source>
        <dbReference type="EMBL" id="GGB95815.1"/>
    </source>
</evidence>
<dbReference type="Proteomes" id="UP000620266">
    <property type="component" value="Unassembled WGS sequence"/>
</dbReference>
<keyword evidence="2" id="KW-1185">Reference proteome</keyword>
<dbReference type="SUPFAM" id="SSF55729">
    <property type="entry name" value="Acyl-CoA N-acyltransferases (Nat)"/>
    <property type="match status" value="1"/>
</dbReference>
<comment type="caution">
    <text evidence="1">The sequence shown here is derived from an EMBL/GenBank/DDBJ whole genome shotgun (WGS) entry which is preliminary data.</text>
</comment>
<accession>A0A8J2UM58</accession>
<sequence>MHALSAPFPFFSFALRPLALRIDVLLPPAEVERELEMLYRRLKRPGDLLYDLPTIEIDAPFPGLVFRYRESDGEYYVYAEDTLRGRLAGYTVFKRMVELNRRQDRYLRSTHSKYATAYQRRGIASAVYRWWLDAGRCLISGARQSAGAHALWRKLGNSYGLIFVDLREKRLRHLGNDVSERVFGELQTRMILTGATWDVARLCKMVEMETGPMEELVEARAMRRLG</sequence>
<reference evidence="1" key="1">
    <citation type="journal article" date="2014" name="Int. J. Syst. Evol. Microbiol.">
        <title>Complete genome sequence of Corynebacterium casei LMG S-19264T (=DSM 44701T), isolated from a smear-ripened cheese.</title>
        <authorList>
            <consortium name="US DOE Joint Genome Institute (JGI-PGF)"/>
            <person name="Walter F."/>
            <person name="Albersmeier A."/>
            <person name="Kalinowski J."/>
            <person name="Ruckert C."/>
        </authorList>
    </citation>
    <scope>NUCLEOTIDE SEQUENCE</scope>
    <source>
        <strain evidence="1">CCM 7086</strain>
    </source>
</reference>
<protein>
    <submittedName>
        <fullName evidence="1">Uncharacterized protein</fullName>
    </submittedName>
</protein>
<organism evidence="1 2">
    <name type="scientific">Oxalicibacterium flavum</name>
    <dbReference type="NCBI Taxonomy" id="179467"/>
    <lineage>
        <taxon>Bacteria</taxon>
        <taxon>Pseudomonadati</taxon>
        <taxon>Pseudomonadota</taxon>
        <taxon>Betaproteobacteria</taxon>
        <taxon>Burkholderiales</taxon>
        <taxon>Oxalobacteraceae</taxon>
        <taxon>Oxalicibacterium</taxon>
    </lineage>
</organism>
<reference evidence="1" key="2">
    <citation type="submission" date="2020-09" db="EMBL/GenBank/DDBJ databases">
        <authorList>
            <person name="Sun Q."/>
            <person name="Sedlacek I."/>
        </authorList>
    </citation>
    <scope>NUCLEOTIDE SEQUENCE</scope>
    <source>
        <strain evidence="1">CCM 7086</strain>
    </source>
</reference>
<proteinExistence type="predicted"/>
<evidence type="ECO:0000313" key="2">
    <source>
        <dbReference type="Proteomes" id="UP000620266"/>
    </source>
</evidence>